<protein>
    <recommendedName>
        <fullName evidence="5">2,5-diamino-6-ribosylamino-4(3H)-pyrimidinone 5'-phosphate reductase</fullName>
        <ecNumber evidence="4">1.1.1.302</ecNumber>
    </recommendedName>
    <alternativeName>
        <fullName evidence="10">2,5-diamino-6-(5-phospho-D-ribosylamino)pyrimidin-4(3H)-one reductase</fullName>
    </alternativeName>
    <alternativeName>
        <fullName evidence="9">2,5-diamino-6-ribitylamino-4(3H)-pyrimidinone 5'-phosphate synthase</fullName>
    </alternativeName>
</protein>
<comment type="catalytic activity">
    <reaction evidence="11">
        <text>2,5-diamino-6-(1-D-ribitylamino)pyrimidin-4(3H)-one 5'-phosphate + NAD(+) = 2,5-diamino-6-(1-D-ribosylamino)pyrimidin-4(3H)-one 5'-phosphate + NADH + H(+)</text>
        <dbReference type="Rhea" id="RHEA:27274"/>
        <dbReference type="ChEBI" id="CHEBI:15378"/>
        <dbReference type="ChEBI" id="CHEBI:57540"/>
        <dbReference type="ChEBI" id="CHEBI:57945"/>
        <dbReference type="ChEBI" id="CHEBI:58890"/>
        <dbReference type="ChEBI" id="CHEBI:59545"/>
        <dbReference type="EC" id="1.1.1.302"/>
    </reaction>
</comment>
<dbReference type="InterPro" id="IPR002734">
    <property type="entry name" value="RibDG_C"/>
</dbReference>
<evidence type="ECO:0000256" key="6">
    <source>
        <dbReference type="ARBA" id="ARBA00022619"/>
    </source>
</evidence>
<dbReference type="EC" id="1.1.1.302" evidence="4"/>
<dbReference type="GeneID" id="63749474"/>
<evidence type="ECO:0000256" key="7">
    <source>
        <dbReference type="ARBA" id="ARBA00022857"/>
    </source>
</evidence>
<dbReference type="AlphaFoldDB" id="A0A1L9R9N4"/>
<dbReference type="VEuPathDB" id="FungiDB:ASPWEDRAFT_32202"/>
<evidence type="ECO:0000256" key="9">
    <source>
        <dbReference type="ARBA" id="ARBA00030073"/>
    </source>
</evidence>
<dbReference type="OrthoDB" id="5432at2759"/>
<dbReference type="GO" id="GO:0009231">
    <property type="term" value="P:riboflavin biosynthetic process"/>
    <property type="evidence" value="ECO:0007669"/>
    <property type="project" value="UniProtKB-KW"/>
</dbReference>
<keyword evidence="7" id="KW-0521">NADP</keyword>
<keyword evidence="8" id="KW-0560">Oxidoreductase</keyword>
<evidence type="ECO:0000256" key="3">
    <source>
        <dbReference type="ARBA" id="ARBA00009723"/>
    </source>
</evidence>
<comment type="similarity">
    <text evidence="3">Belongs to the HTP reductase family.</text>
</comment>
<dbReference type="Gene3D" id="3.40.430.10">
    <property type="entry name" value="Dihydrofolate Reductase, subunit A"/>
    <property type="match status" value="1"/>
</dbReference>
<sequence>MAGPPRDALEFPDSNRVFLEPHLPPKNGEETDNGKPNLPFTTLTFATSLDSSLAAAPGTRTVLSGPQSKAMTHYLRSRHDAILIGVGTAVADDPGLNCRIQGVGGYGGDGLSGQPRPIVIDPRAKWDFTEESKIFTLAREGQGRAPYIITGLQSPPSAKRELLEKYGGKFITLDMVTAATDQSARLDWNTLLERLKKEGLNSVMIEGGGTVINSLLETAYQSLIDSVIITIAPTWLGQGGVVVSPKRGVDESGVAIPTPRLTGVKWYPFGEDVVLCGKIKP</sequence>
<evidence type="ECO:0000256" key="4">
    <source>
        <dbReference type="ARBA" id="ARBA00012851"/>
    </source>
</evidence>
<dbReference type="PANTHER" id="PTHR38011">
    <property type="entry name" value="DIHYDROFOLATE REDUCTASE FAMILY PROTEIN (AFU_ORTHOLOGUE AFUA_8G06820)"/>
    <property type="match status" value="1"/>
</dbReference>
<comment type="pathway">
    <text evidence="2">Cofactor biosynthesis; riboflavin biosynthesis.</text>
</comment>
<keyword evidence="16" id="KW-1185">Reference proteome</keyword>
<dbReference type="RefSeq" id="XP_040685254.1">
    <property type="nucleotide sequence ID" value="XM_040833626.1"/>
</dbReference>
<evidence type="ECO:0000256" key="13">
    <source>
        <dbReference type="SAM" id="MobiDB-lite"/>
    </source>
</evidence>
<name>A0A1L9R9N4_ASPWE</name>
<keyword evidence="6" id="KW-0686">Riboflavin biosynthesis</keyword>
<dbReference type="PANTHER" id="PTHR38011:SF7">
    <property type="entry name" value="2,5-DIAMINO-6-RIBOSYLAMINO-4(3H)-PYRIMIDINONE 5'-PHOSPHATE REDUCTASE"/>
    <property type="match status" value="1"/>
</dbReference>
<dbReference type="Pfam" id="PF01872">
    <property type="entry name" value="RibD_C"/>
    <property type="match status" value="1"/>
</dbReference>
<dbReference type="SUPFAM" id="SSF53597">
    <property type="entry name" value="Dihydrofolate reductase-like"/>
    <property type="match status" value="1"/>
</dbReference>
<dbReference type="InterPro" id="IPR050765">
    <property type="entry name" value="Riboflavin_Biosynth_HTPR"/>
</dbReference>
<evidence type="ECO:0000313" key="15">
    <source>
        <dbReference type="EMBL" id="OJJ31577.1"/>
    </source>
</evidence>
<comment type="function">
    <text evidence="1">Catalyzes an early step in riboflavin biosynthesis, the NADPH-dependent reduction of the ribose side chain of 2,5-diamino-6-ribosylamino-4(3H)-pyrimidinone 5'-phosphate, yielding 2,5-diamino-6-ribitylamino-4(3H)-pyrimidinone 5'-phosphate.</text>
</comment>
<dbReference type="Proteomes" id="UP000184383">
    <property type="component" value="Unassembled WGS sequence"/>
</dbReference>
<organism evidence="15 16">
    <name type="scientific">Aspergillus wentii DTO 134E9</name>
    <dbReference type="NCBI Taxonomy" id="1073089"/>
    <lineage>
        <taxon>Eukaryota</taxon>
        <taxon>Fungi</taxon>
        <taxon>Dikarya</taxon>
        <taxon>Ascomycota</taxon>
        <taxon>Pezizomycotina</taxon>
        <taxon>Eurotiomycetes</taxon>
        <taxon>Eurotiomycetidae</taxon>
        <taxon>Eurotiales</taxon>
        <taxon>Aspergillaceae</taxon>
        <taxon>Aspergillus</taxon>
        <taxon>Aspergillus subgen. Cremei</taxon>
    </lineage>
</organism>
<dbReference type="STRING" id="1073089.A0A1L9R9N4"/>
<reference evidence="16" key="1">
    <citation type="journal article" date="2017" name="Genome Biol.">
        <title>Comparative genomics reveals high biological diversity and specific adaptations in the industrially and medically important fungal genus Aspergillus.</title>
        <authorList>
            <person name="de Vries R.P."/>
            <person name="Riley R."/>
            <person name="Wiebenga A."/>
            <person name="Aguilar-Osorio G."/>
            <person name="Amillis S."/>
            <person name="Uchima C.A."/>
            <person name="Anderluh G."/>
            <person name="Asadollahi M."/>
            <person name="Askin M."/>
            <person name="Barry K."/>
            <person name="Battaglia E."/>
            <person name="Bayram O."/>
            <person name="Benocci T."/>
            <person name="Braus-Stromeyer S.A."/>
            <person name="Caldana C."/>
            <person name="Canovas D."/>
            <person name="Cerqueira G.C."/>
            <person name="Chen F."/>
            <person name="Chen W."/>
            <person name="Choi C."/>
            <person name="Clum A."/>
            <person name="Dos Santos R.A."/>
            <person name="Damasio A.R."/>
            <person name="Diallinas G."/>
            <person name="Emri T."/>
            <person name="Fekete E."/>
            <person name="Flipphi M."/>
            <person name="Freyberg S."/>
            <person name="Gallo A."/>
            <person name="Gournas C."/>
            <person name="Habgood R."/>
            <person name="Hainaut M."/>
            <person name="Harispe M.L."/>
            <person name="Henrissat B."/>
            <person name="Hilden K.S."/>
            <person name="Hope R."/>
            <person name="Hossain A."/>
            <person name="Karabika E."/>
            <person name="Karaffa L."/>
            <person name="Karanyi Z."/>
            <person name="Krasevec N."/>
            <person name="Kuo A."/>
            <person name="Kusch H."/>
            <person name="LaButti K."/>
            <person name="Lagendijk E.L."/>
            <person name="Lapidus A."/>
            <person name="Levasseur A."/>
            <person name="Lindquist E."/>
            <person name="Lipzen A."/>
            <person name="Logrieco A.F."/>
            <person name="MacCabe A."/>
            <person name="Maekelae M.R."/>
            <person name="Malavazi I."/>
            <person name="Melin P."/>
            <person name="Meyer V."/>
            <person name="Mielnichuk N."/>
            <person name="Miskei M."/>
            <person name="Molnar A.P."/>
            <person name="Mule G."/>
            <person name="Ngan C.Y."/>
            <person name="Orejas M."/>
            <person name="Orosz E."/>
            <person name="Ouedraogo J.P."/>
            <person name="Overkamp K.M."/>
            <person name="Park H.-S."/>
            <person name="Perrone G."/>
            <person name="Piumi F."/>
            <person name="Punt P.J."/>
            <person name="Ram A.F."/>
            <person name="Ramon A."/>
            <person name="Rauscher S."/>
            <person name="Record E."/>
            <person name="Riano-Pachon D.M."/>
            <person name="Robert V."/>
            <person name="Roehrig J."/>
            <person name="Ruller R."/>
            <person name="Salamov A."/>
            <person name="Salih N.S."/>
            <person name="Samson R.A."/>
            <person name="Sandor E."/>
            <person name="Sanguinetti M."/>
            <person name="Schuetze T."/>
            <person name="Sepcic K."/>
            <person name="Shelest E."/>
            <person name="Sherlock G."/>
            <person name="Sophianopoulou V."/>
            <person name="Squina F.M."/>
            <person name="Sun H."/>
            <person name="Susca A."/>
            <person name="Todd R.B."/>
            <person name="Tsang A."/>
            <person name="Unkles S.E."/>
            <person name="van de Wiele N."/>
            <person name="van Rossen-Uffink D."/>
            <person name="Oliveira J.V."/>
            <person name="Vesth T.C."/>
            <person name="Visser J."/>
            <person name="Yu J.-H."/>
            <person name="Zhou M."/>
            <person name="Andersen M.R."/>
            <person name="Archer D.B."/>
            <person name="Baker S.E."/>
            <person name="Benoit I."/>
            <person name="Brakhage A.A."/>
            <person name="Braus G.H."/>
            <person name="Fischer R."/>
            <person name="Frisvad J.C."/>
            <person name="Goldman G.H."/>
            <person name="Houbraken J."/>
            <person name="Oakley B."/>
            <person name="Pocsi I."/>
            <person name="Scazzocchio C."/>
            <person name="Seiboth B."/>
            <person name="vanKuyk P.A."/>
            <person name="Wortman J."/>
            <person name="Dyer P.S."/>
            <person name="Grigoriev I.V."/>
        </authorList>
    </citation>
    <scope>NUCLEOTIDE SEQUENCE [LARGE SCALE GENOMIC DNA]</scope>
    <source>
        <strain evidence="16">DTO 134E9</strain>
    </source>
</reference>
<gene>
    <name evidence="15" type="ORF">ASPWEDRAFT_32202</name>
</gene>
<dbReference type="InterPro" id="IPR024072">
    <property type="entry name" value="DHFR-like_dom_sf"/>
</dbReference>
<evidence type="ECO:0000256" key="2">
    <source>
        <dbReference type="ARBA" id="ARBA00005104"/>
    </source>
</evidence>
<feature type="domain" description="Bacterial bifunctional deaminase-reductase C-terminal" evidence="14">
    <location>
        <begin position="39"/>
        <end position="275"/>
    </location>
</feature>
<feature type="region of interest" description="Disordered" evidence="13">
    <location>
        <begin position="1"/>
        <end position="40"/>
    </location>
</feature>
<dbReference type="GO" id="GO:0008703">
    <property type="term" value="F:5-amino-6-(5-phosphoribosylamino)uracil reductase activity"/>
    <property type="evidence" value="ECO:0007669"/>
    <property type="project" value="InterPro"/>
</dbReference>
<dbReference type="EMBL" id="KV878216">
    <property type="protein sequence ID" value="OJJ31577.1"/>
    <property type="molecule type" value="Genomic_DNA"/>
</dbReference>
<evidence type="ECO:0000256" key="8">
    <source>
        <dbReference type="ARBA" id="ARBA00023002"/>
    </source>
</evidence>
<evidence type="ECO:0000259" key="14">
    <source>
        <dbReference type="Pfam" id="PF01872"/>
    </source>
</evidence>
<evidence type="ECO:0000256" key="10">
    <source>
        <dbReference type="ARBA" id="ARBA00031630"/>
    </source>
</evidence>
<evidence type="ECO:0000256" key="12">
    <source>
        <dbReference type="ARBA" id="ARBA00049020"/>
    </source>
</evidence>
<evidence type="ECO:0000256" key="5">
    <source>
        <dbReference type="ARBA" id="ARBA00015035"/>
    </source>
</evidence>
<proteinExistence type="inferred from homology"/>
<evidence type="ECO:0000256" key="11">
    <source>
        <dbReference type="ARBA" id="ARBA00047550"/>
    </source>
</evidence>
<comment type="catalytic activity">
    <reaction evidence="12">
        <text>2,5-diamino-6-(1-D-ribitylamino)pyrimidin-4(3H)-one 5'-phosphate + NADP(+) = 2,5-diamino-6-(1-D-ribosylamino)pyrimidin-4(3H)-one 5'-phosphate + NADPH + H(+)</text>
        <dbReference type="Rhea" id="RHEA:27278"/>
        <dbReference type="ChEBI" id="CHEBI:15378"/>
        <dbReference type="ChEBI" id="CHEBI:57783"/>
        <dbReference type="ChEBI" id="CHEBI:58349"/>
        <dbReference type="ChEBI" id="CHEBI:58890"/>
        <dbReference type="ChEBI" id="CHEBI:59545"/>
        <dbReference type="EC" id="1.1.1.302"/>
    </reaction>
</comment>
<accession>A0A1L9R9N4</accession>
<evidence type="ECO:0000256" key="1">
    <source>
        <dbReference type="ARBA" id="ARBA00003555"/>
    </source>
</evidence>
<evidence type="ECO:0000313" key="16">
    <source>
        <dbReference type="Proteomes" id="UP000184383"/>
    </source>
</evidence>